<evidence type="ECO:0000313" key="2">
    <source>
        <dbReference type="EMBL" id="SDA51172.1"/>
    </source>
</evidence>
<keyword evidence="1" id="KW-0472">Membrane</keyword>
<dbReference type="SUPFAM" id="SSF102588">
    <property type="entry name" value="LmbE-like"/>
    <property type="match status" value="1"/>
</dbReference>
<dbReference type="InterPro" id="IPR003737">
    <property type="entry name" value="GlcNAc_PI_deacetylase-related"/>
</dbReference>
<dbReference type="PANTHER" id="PTHR12993">
    <property type="entry name" value="N-ACETYLGLUCOSAMINYL-PHOSPHATIDYLINOSITOL DE-N-ACETYLASE-RELATED"/>
    <property type="match status" value="1"/>
</dbReference>
<dbReference type="RefSeq" id="WP_092728643.1">
    <property type="nucleotide sequence ID" value="NZ_FMXE01000005.1"/>
</dbReference>
<evidence type="ECO:0000256" key="1">
    <source>
        <dbReference type="SAM" id="Phobius"/>
    </source>
</evidence>
<keyword evidence="1" id="KW-1133">Transmembrane helix</keyword>
<dbReference type="PANTHER" id="PTHR12993:SF11">
    <property type="entry name" value="N-ACETYLGLUCOSAMINYL-PHOSPHATIDYLINOSITOL DE-N-ACETYLASE"/>
    <property type="match status" value="1"/>
</dbReference>
<proteinExistence type="predicted"/>
<dbReference type="Proteomes" id="UP000198756">
    <property type="component" value="Unassembled WGS sequence"/>
</dbReference>
<keyword evidence="3" id="KW-1185">Reference proteome</keyword>
<evidence type="ECO:0000313" key="3">
    <source>
        <dbReference type="Proteomes" id="UP000198756"/>
    </source>
</evidence>
<dbReference type="STRING" id="279824.SAMN03080617_00782"/>
<reference evidence="3" key="1">
    <citation type="submission" date="2016-10" db="EMBL/GenBank/DDBJ databases">
        <authorList>
            <person name="Varghese N."/>
            <person name="Submissions S."/>
        </authorList>
    </citation>
    <scope>NUCLEOTIDE SEQUENCE [LARGE SCALE GENOMIC DNA]</scope>
    <source>
        <strain evidence="3">DSM 22703</strain>
    </source>
</reference>
<dbReference type="EMBL" id="FMXE01000005">
    <property type="protein sequence ID" value="SDA51172.1"/>
    <property type="molecule type" value="Genomic_DNA"/>
</dbReference>
<sequence length="290" mass="32948">MKKLVIVSLGIIGFILMLSPWILILFGRNQLHDHDIPEQEQLVEGAHKQRVLVIFPHPDDEVTVAGTLMKLKDEGHEIQMVCLTRGEKGNSAGIADEVTLARLRTDEMQKAAELIGADGLHLKNYPDSGLEKMGLDSLKEIIRNLIKEINPDVLISYDSKVGLYGHPDHRLTGQAVEEVFLENKGFPDFTPEEMYQVTLCKKQVKLALKLSSGFQKNYPDDSTLGLPQPDFSIKTQAYFPRTLDVIQAHQSQQAVLKDLMPFHDKVPTWIYSRVFDREYFREVKPTVEKK</sequence>
<name>A0A1G5VZ82_9BACT</name>
<dbReference type="Gene3D" id="3.40.50.10320">
    <property type="entry name" value="LmbE-like"/>
    <property type="match status" value="1"/>
</dbReference>
<protein>
    <submittedName>
        <fullName evidence="2">N-acetylglucosaminyl deacetylase, LmbE family</fullName>
    </submittedName>
</protein>
<accession>A0A1G5VZ82</accession>
<dbReference type="AlphaFoldDB" id="A0A1G5VZ82"/>
<dbReference type="Pfam" id="PF02585">
    <property type="entry name" value="PIG-L"/>
    <property type="match status" value="1"/>
</dbReference>
<dbReference type="InterPro" id="IPR024078">
    <property type="entry name" value="LmbE-like_dom_sf"/>
</dbReference>
<organism evidence="2 3">
    <name type="scientific">Algoriphagus alkaliphilus</name>
    <dbReference type="NCBI Taxonomy" id="279824"/>
    <lineage>
        <taxon>Bacteria</taxon>
        <taxon>Pseudomonadati</taxon>
        <taxon>Bacteroidota</taxon>
        <taxon>Cytophagia</taxon>
        <taxon>Cytophagales</taxon>
        <taxon>Cyclobacteriaceae</taxon>
        <taxon>Algoriphagus</taxon>
    </lineage>
</organism>
<keyword evidence="1" id="KW-0812">Transmembrane</keyword>
<gene>
    <name evidence="2" type="ORF">SAMN03080617_00782</name>
</gene>
<dbReference type="GO" id="GO:0016811">
    <property type="term" value="F:hydrolase activity, acting on carbon-nitrogen (but not peptide) bonds, in linear amides"/>
    <property type="evidence" value="ECO:0007669"/>
    <property type="project" value="TreeGrafter"/>
</dbReference>
<dbReference type="OrthoDB" id="9790023at2"/>
<feature type="transmembrane region" description="Helical" evidence="1">
    <location>
        <begin position="6"/>
        <end position="26"/>
    </location>
</feature>